<evidence type="ECO:0000313" key="2">
    <source>
        <dbReference type="EMBL" id="RIX52720.1"/>
    </source>
</evidence>
<reference evidence="2 3" key="1">
    <citation type="submission" date="2018-09" db="EMBL/GenBank/DDBJ databases">
        <title>Paenibacillus aracenensis nov. sp. isolated from a cave in southern Spain.</title>
        <authorList>
            <person name="Jurado V."/>
            <person name="Gutierrez-Patricio S."/>
            <person name="Gonzalez-Pimentel J.L."/>
            <person name="Miller A.Z."/>
            <person name="Laiz L."/>
            <person name="Saiz-Jimenez C."/>
        </authorList>
    </citation>
    <scope>NUCLEOTIDE SEQUENCE [LARGE SCALE GENOMIC DNA]</scope>
    <source>
        <strain evidence="2 3">DSM 22867</strain>
    </source>
</reference>
<organism evidence="2 3">
    <name type="scientific">Paenibacillus nanensis</name>
    <dbReference type="NCBI Taxonomy" id="393251"/>
    <lineage>
        <taxon>Bacteria</taxon>
        <taxon>Bacillati</taxon>
        <taxon>Bacillota</taxon>
        <taxon>Bacilli</taxon>
        <taxon>Bacillales</taxon>
        <taxon>Paenibacillaceae</taxon>
        <taxon>Paenibacillus</taxon>
    </lineage>
</organism>
<gene>
    <name evidence="2" type="ORF">D3P08_11940</name>
</gene>
<dbReference type="AlphaFoldDB" id="A0A3A1V598"/>
<accession>A0A3A1V598</accession>
<comment type="caution">
    <text evidence="2">The sequence shown here is derived from an EMBL/GenBank/DDBJ whole genome shotgun (WGS) entry which is preliminary data.</text>
</comment>
<dbReference type="EMBL" id="QXQA01000006">
    <property type="protein sequence ID" value="RIX52720.1"/>
    <property type="molecule type" value="Genomic_DNA"/>
</dbReference>
<evidence type="ECO:0000313" key="3">
    <source>
        <dbReference type="Proteomes" id="UP000266482"/>
    </source>
</evidence>
<name>A0A3A1V598_9BACL</name>
<protein>
    <recommendedName>
        <fullName evidence="4">50S ribosomal protein L33</fullName>
    </recommendedName>
</protein>
<evidence type="ECO:0000256" key="1">
    <source>
        <dbReference type="SAM" id="Phobius"/>
    </source>
</evidence>
<evidence type="ECO:0008006" key="4">
    <source>
        <dbReference type="Google" id="ProtNLM"/>
    </source>
</evidence>
<keyword evidence="1" id="KW-0472">Membrane</keyword>
<dbReference type="OrthoDB" id="2663988at2"/>
<keyword evidence="1" id="KW-0812">Transmembrane</keyword>
<proteinExistence type="predicted"/>
<sequence>MHNVSRKQVRKLIGKSIYAVRRDGSVVTGKLLRLRGNRLIVASSKRPKGKKGKKVQTKGFGFFLWPLLLFDLLAIGTLGFWGGGYGGYGGGYGGCGCGVPTCGGCGYGKFGGYGPNAGYPGGYFNGYY</sequence>
<feature type="transmembrane region" description="Helical" evidence="1">
    <location>
        <begin position="60"/>
        <end position="81"/>
    </location>
</feature>
<keyword evidence="3" id="KW-1185">Reference proteome</keyword>
<dbReference type="Proteomes" id="UP000266482">
    <property type="component" value="Unassembled WGS sequence"/>
</dbReference>
<keyword evidence="1" id="KW-1133">Transmembrane helix</keyword>
<dbReference type="RefSeq" id="WP_119599929.1">
    <property type="nucleotide sequence ID" value="NZ_QXQA01000006.1"/>
</dbReference>